<dbReference type="InterPro" id="IPR037523">
    <property type="entry name" value="VOC_core"/>
</dbReference>
<proteinExistence type="predicted"/>
<comment type="caution">
    <text evidence="2">The sequence shown here is derived from an EMBL/GenBank/DDBJ whole genome shotgun (WGS) entry which is preliminary data.</text>
</comment>
<dbReference type="GO" id="GO:0051213">
    <property type="term" value="F:dioxygenase activity"/>
    <property type="evidence" value="ECO:0007669"/>
    <property type="project" value="UniProtKB-KW"/>
</dbReference>
<dbReference type="InterPro" id="IPR004360">
    <property type="entry name" value="Glyas_Fos-R_dOase_dom"/>
</dbReference>
<feature type="domain" description="VOC" evidence="1">
    <location>
        <begin position="152"/>
        <end position="271"/>
    </location>
</feature>
<dbReference type="PANTHER" id="PTHR36110">
    <property type="entry name" value="RING-CLEAVING DIOXYGENASE MHQE-RELATED"/>
    <property type="match status" value="1"/>
</dbReference>
<dbReference type="CDD" id="cd08346">
    <property type="entry name" value="PcpA_N_like"/>
    <property type="match status" value="1"/>
</dbReference>
<dbReference type="InterPro" id="IPR029068">
    <property type="entry name" value="Glyas_Bleomycin-R_OHBP_Dase"/>
</dbReference>
<protein>
    <submittedName>
        <fullName evidence="2">Putative ring-cleaving dioxygenase MhqO</fullName>
        <ecNumber evidence="2">1.13.11.-</ecNumber>
    </submittedName>
</protein>
<evidence type="ECO:0000313" key="2">
    <source>
        <dbReference type="EMBL" id="RIH86985.1"/>
    </source>
</evidence>
<evidence type="ECO:0000259" key="1">
    <source>
        <dbReference type="PROSITE" id="PS51819"/>
    </source>
</evidence>
<gene>
    <name evidence="2" type="primary">mhqO_2</name>
    <name evidence="2" type="ORF">Mterra_01300</name>
</gene>
<keyword evidence="2" id="KW-0560">Oxidoreductase</keyword>
<sequence length="317" mass="35288">MSGVNGLHHVTAMATQAQRNLDFYAGVLGMRLVKKSVNQDDPGTYHLFYADAEGRPGTDLTFFPWENLAAPRKGTGLAVEVQLAVPQGSLEFWAERLQRYGVKLGEVEVRFGERALPFQDPDGLEVALVESAPRPFTPWEHSTVPEDKQVMGLHGARLWERELYPTAQFLSQALGFVSAGQEKGWNRFVVNGGGSGNFLDIKELPNLPRGRWGRGSVHHLAWRVDDTAHEMAVRARIEAAGMQATPQIDRFWFKSVYFNEPGGALFELATDGPGFAVDEEPARLGEKLVLPPWLEPQRARIEAVLPELRLPEAEVRP</sequence>
<dbReference type="AlphaFoldDB" id="A0A399ETD2"/>
<dbReference type="CDD" id="cd08347">
    <property type="entry name" value="PcpA_C_like"/>
    <property type="match status" value="1"/>
</dbReference>
<dbReference type="Gene3D" id="3.10.180.10">
    <property type="entry name" value="2,3-Dihydroxybiphenyl 1,2-Dioxygenase, domain 1"/>
    <property type="match status" value="2"/>
</dbReference>
<dbReference type="PROSITE" id="PS51819">
    <property type="entry name" value="VOC"/>
    <property type="match status" value="2"/>
</dbReference>
<dbReference type="Pfam" id="PF00903">
    <property type="entry name" value="Glyoxalase"/>
    <property type="match status" value="2"/>
</dbReference>
<accession>A0A399ETD2</accession>
<dbReference type="PANTHER" id="PTHR36110:SF4">
    <property type="entry name" value="RING-CLEAVING DIOXYGENASE MHQA-RELATED"/>
    <property type="match status" value="1"/>
</dbReference>
<name>A0A399ETD2_9DEIN</name>
<dbReference type="EC" id="1.13.11.-" evidence="2"/>
<organism evidence="2 3">
    <name type="scientific">Calidithermus terrae</name>
    <dbReference type="NCBI Taxonomy" id="1408545"/>
    <lineage>
        <taxon>Bacteria</taxon>
        <taxon>Thermotogati</taxon>
        <taxon>Deinococcota</taxon>
        <taxon>Deinococci</taxon>
        <taxon>Thermales</taxon>
        <taxon>Thermaceae</taxon>
        <taxon>Calidithermus</taxon>
    </lineage>
</organism>
<dbReference type="OrthoDB" id="9785698at2"/>
<dbReference type="SUPFAM" id="SSF54593">
    <property type="entry name" value="Glyoxalase/Bleomycin resistance protein/Dihydroxybiphenyl dioxygenase"/>
    <property type="match status" value="1"/>
</dbReference>
<keyword evidence="3" id="KW-1185">Reference proteome</keyword>
<dbReference type="EMBL" id="QXDL01000040">
    <property type="protein sequence ID" value="RIH86985.1"/>
    <property type="molecule type" value="Genomic_DNA"/>
</dbReference>
<dbReference type="Proteomes" id="UP000265715">
    <property type="component" value="Unassembled WGS sequence"/>
</dbReference>
<evidence type="ECO:0000313" key="3">
    <source>
        <dbReference type="Proteomes" id="UP000265715"/>
    </source>
</evidence>
<keyword evidence="2" id="KW-0223">Dioxygenase</keyword>
<dbReference type="RefSeq" id="WP_119314461.1">
    <property type="nucleotide sequence ID" value="NZ_QXDL01000040.1"/>
</dbReference>
<dbReference type="InterPro" id="IPR052537">
    <property type="entry name" value="Extradiol_RC_dioxygenase"/>
</dbReference>
<reference evidence="2 3" key="1">
    <citation type="submission" date="2018-08" db="EMBL/GenBank/DDBJ databases">
        <title>Meiothermus terrae DSM 26712 genome sequencing project.</title>
        <authorList>
            <person name="Da Costa M.S."/>
            <person name="Albuquerque L."/>
            <person name="Raposo P."/>
            <person name="Froufe H.J.C."/>
            <person name="Barroso C.S."/>
            <person name="Egas C."/>
        </authorList>
    </citation>
    <scope>NUCLEOTIDE SEQUENCE [LARGE SCALE GENOMIC DNA]</scope>
    <source>
        <strain evidence="2 3">DSM 26712</strain>
    </source>
</reference>
<feature type="domain" description="VOC" evidence="1">
    <location>
        <begin position="6"/>
        <end position="131"/>
    </location>
</feature>